<gene>
    <name evidence="1" type="ORF">GCM10009760_21310</name>
</gene>
<keyword evidence="2" id="KW-1185">Reference proteome</keyword>
<reference evidence="1 2" key="1">
    <citation type="journal article" date="2019" name="Int. J. Syst. Evol. Microbiol.">
        <title>The Global Catalogue of Microorganisms (GCM) 10K type strain sequencing project: providing services to taxonomists for standard genome sequencing and annotation.</title>
        <authorList>
            <consortium name="The Broad Institute Genomics Platform"/>
            <consortium name="The Broad Institute Genome Sequencing Center for Infectious Disease"/>
            <person name="Wu L."/>
            <person name="Ma J."/>
        </authorList>
    </citation>
    <scope>NUCLEOTIDE SEQUENCE [LARGE SCALE GENOMIC DNA]</scope>
    <source>
        <strain evidence="1 2">JCM 14560</strain>
    </source>
</reference>
<comment type="caution">
    <text evidence="1">The sequence shown here is derived from an EMBL/GenBank/DDBJ whole genome shotgun (WGS) entry which is preliminary data.</text>
</comment>
<dbReference type="EMBL" id="BAAANT010000009">
    <property type="protein sequence ID" value="GAA2139276.1"/>
    <property type="molecule type" value="Genomic_DNA"/>
</dbReference>
<evidence type="ECO:0000313" key="2">
    <source>
        <dbReference type="Proteomes" id="UP001422759"/>
    </source>
</evidence>
<accession>A0ABN2ZAG1</accession>
<evidence type="ECO:0000313" key="1">
    <source>
        <dbReference type="EMBL" id="GAA2139276.1"/>
    </source>
</evidence>
<dbReference type="Proteomes" id="UP001422759">
    <property type="component" value="Unassembled WGS sequence"/>
</dbReference>
<name>A0ABN2ZAG1_9ACTN</name>
<proteinExistence type="predicted"/>
<protein>
    <submittedName>
        <fullName evidence="1">Uncharacterized protein</fullName>
    </submittedName>
</protein>
<sequence length="93" mass="10814">MPTIEFFGFDPERRQGMEARVRDRLTAEPFRKDCVFVESQGSLVRDWEGNLQPFVRVSTRSEQRADRFKEVLADVCDLEVVLIDFQPVRPPVG</sequence>
<organism evidence="1 2">
    <name type="scientific">Kitasatospora kazusensis</name>
    <dbReference type="NCBI Taxonomy" id="407974"/>
    <lineage>
        <taxon>Bacteria</taxon>
        <taxon>Bacillati</taxon>
        <taxon>Actinomycetota</taxon>
        <taxon>Actinomycetes</taxon>
        <taxon>Kitasatosporales</taxon>
        <taxon>Streptomycetaceae</taxon>
        <taxon>Kitasatospora</taxon>
    </lineage>
</organism>
<dbReference type="RefSeq" id="WP_344463296.1">
    <property type="nucleotide sequence ID" value="NZ_BAAANT010000009.1"/>
</dbReference>